<dbReference type="PATRIC" id="fig|1434107.4.peg.4104"/>
<sequence length="308" mass="34830">MYLILMHAVEFENVSKSFSEKNILENISFSVKQGEIFGLLGPNGAGKTTLIRLLLDILRPDSGEIRVFGDFLSPAAKNRIGYLPEERGLYKKTRLLDMLVYLAQLKGMPENQARLNAESLLKSLELDHYKNKKVEELSKGMQQKIQFLSAIIHEPELLILDEPFSGLDPVNTKTVMVRILGLKASGKTIVLSTHMMEQAQTLCDRILMLSKGRRVLYGPVDEIRKEHGKNSLIVEFAEKGNLNAIREISGIKKIIEHGKSVELFPEEGISVQLLLEELVRKVNLTRFEKTFPSLNEIFIETLESVPNE</sequence>
<proteinExistence type="inferred from homology"/>
<dbReference type="GO" id="GO:0016887">
    <property type="term" value="F:ATP hydrolysis activity"/>
    <property type="evidence" value="ECO:0007669"/>
    <property type="project" value="InterPro"/>
</dbReference>
<accession>A0A0E3WZX2</accession>
<keyword evidence="3" id="KW-0547">Nucleotide-binding</keyword>
<gene>
    <name evidence="6" type="ORF">MSBR3_3256</name>
</gene>
<reference evidence="6" key="1">
    <citation type="submission" date="2014-07" db="EMBL/GenBank/DDBJ databases">
        <title>Methanogenic archaea and the global carbon cycle.</title>
        <authorList>
            <person name="Henriksen J.R."/>
            <person name="Luke J."/>
            <person name="Reinhart S."/>
            <person name="Benedict M.N."/>
            <person name="Youngblut N.D."/>
            <person name="Metcalf M.E."/>
            <person name="Whitaker R.J."/>
            <person name="Metcalf W.W."/>
        </authorList>
    </citation>
    <scope>NUCLEOTIDE SEQUENCE [LARGE SCALE GENOMIC DNA]</scope>
    <source>
        <strain evidence="6">3</strain>
    </source>
</reference>
<evidence type="ECO:0000256" key="3">
    <source>
        <dbReference type="ARBA" id="ARBA00022741"/>
    </source>
</evidence>
<dbReference type="EMBL" id="CP009517">
    <property type="protein sequence ID" value="AKB83834.1"/>
    <property type="molecule type" value="Genomic_DNA"/>
</dbReference>
<dbReference type="GO" id="GO:0005524">
    <property type="term" value="F:ATP binding"/>
    <property type="evidence" value="ECO:0007669"/>
    <property type="project" value="UniProtKB-KW"/>
</dbReference>
<dbReference type="Pfam" id="PF00005">
    <property type="entry name" value="ABC_tran"/>
    <property type="match status" value="1"/>
</dbReference>
<dbReference type="PANTHER" id="PTHR42711">
    <property type="entry name" value="ABC TRANSPORTER ATP-BINDING PROTEIN"/>
    <property type="match status" value="1"/>
</dbReference>
<dbReference type="PROSITE" id="PS50893">
    <property type="entry name" value="ABC_TRANSPORTER_2"/>
    <property type="match status" value="1"/>
</dbReference>
<protein>
    <submittedName>
        <fullName evidence="6">ABC transporter, ATP-binding protein</fullName>
    </submittedName>
</protein>
<dbReference type="InterPro" id="IPR003593">
    <property type="entry name" value="AAA+_ATPase"/>
</dbReference>
<keyword evidence="2" id="KW-0813">Transport</keyword>
<comment type="similarity">
    <text evidence="1">Belongs to the ABC transporter superfamily.</text>
</comment>
<dbReference type="Gene3D" id="3.40.50.300">
    <property type="entry name" value="P-loop containing nucleotide triphosphate hydrolases"/>
    <property type="match status" value="1"/>
</dbReference>
<dbReference type="SUPFAM" id="SSF52540">
    <property type="entry name" value="P-loop containing nucleoside triphosphate hydrolases"/>
    <property type="match status" value="1"/>
</dbReference>
<dbReference type="InterPro" id="IPR003439">
    <property type="entry name" value="ABC_transporter-like_ATP-bd"/>
</dbReference>
<dbReference type="STRING" id="1434107.MSBR3_3256"/>
<dbReference type="Proteomes" id="UP000033066">
    <property type="component" value="Chromosome"/>
</dbReference>
<keyword evidence="4 6" id="KW-0067">ATP-binding</keyword>
<dbReference type="AlphaFoldDB" id="A0A0E3WZX2"/>
<evidence type="ECO:0000313" key="7">
    <source>
        <dbReference type="Proteomes" id="UP000033066"/>
    </source>
</evidence>
<keyword evidence="7" id="KW-1185">Reference proteome</keyword>
<dbReference type="Pfam" id="PF13732">
    <property type="entry name" value="DrrA1-3_C"/>
    <property type="match status" value="1"/>
</dbReference>
<dbReference type="InterPro" id="IPR025302">
    <property type="entry name" value="DrrA1/2-like_C"/>
</dbReference>
<feature type="domain" description="ABC transporter" evidence="5">
    <location>
        <begin position="9"/>
        <end position="236"/>
    </location>
</feature>
<evidence type="ECO:0000259" key="5">
    <source>
        <dbReference type="PROSITE" id="PS50893"/>
    </source>
</evidence>
<dbReference type="PANTHER" id="PTHR42711:SF5">
    <property type="entry name" value="ABC TRANSPORTER ATP-BINDING PROTEIN NATA"/>
    <property type="match status" value="1"/>
</dbReference>
<dbReference type="PROSITE" id="PS00211">
    <property type="entry name" value="ABC_TRANSPORTER_1"/>
    <property type="match status" value="1"/>
</dbReference>
<dbReference type="KEGG" id="mbak:MSBR3_3256"/>
<evidence type="ECO:0000256" key="2">
    <source>
        <dbReference type="ARBA" id="ARBA00022448"/>
    </source>
</evidence>
<evidence type="ECO:0000256" key="4">
    <source>
        <dbReference type="ARBA" id="ARBA00022840"/>
    </source>
</evidence>
<name>A0A0E3WZX2_METBA</name>
<dbReference type="InterPro" id="IPR050763">
    <property type="entry name" value="ABC_transporter_ATP-binding"/>
</dbReference>
<dbReference type="InterPro" id="IPR017871">
    <property type="entry name" value="ABC_transporter-like_CS"/>
</dbReference>
<dbReference type="InterPro" id="IPR027417">
    <property type="entry name" value="P-loop_NTPase"/>
</dbReference>
<evidence type="ECO:0000256" key="1">
    <source>
        <dbReference type="ARBA" id="ARBA00005417"/>
    </source>
</evidence>
<evidence type="ECO:0000313" key="6">
    <source>
        <dbReference type="EMBL" id="AKB83834.1"/>
    </source>
</evidence>
<dbReference type="SMART" id="SM00382">
    <property type="entry name" value="AAA"/>
    <property type="match status" value="1"/>
</dbReference>
<dbReference type="HOGENOM" id="CLU_000604_1_2_2"/>
<organism evidence="6 7">
    <name type="scientific">Methanosarcina barkeri 3</name>
    <dbReference type="NCBI Taxonomy" id="1434107"/>
    <lineage>
        <taxon>Archaea</taxon>
        <taxon>Methanobacteriati</taxon>
        <taxon>Methanobacteriota</taxon>
        <taxon>Stenosarchaea group</taxon>
        <taxon>Methanomicrobia</taxon>
        <taxon>Methanosarcinales</taxon>
        <taxon>Methanosarcinaceae</taxon>
        <taxon>Methanosarcina</taxon>
    </lineage>
</organism>